<dbReference type="AlphaFoldDB" id="A0A7V2T077"/>
<evidence type="ECO:0000256" key="1">
    <source>
        <dbReference type="ARBA" id="ARBA00022723"/>
    </source>
</evidence>
<dbReference type="PROSITE" id="PS51379">
    <property type="entry name" value="4FE4S_FER_2"/>
    <property type="match status" value="1"/>
</dbReference>
<dbReference type="GO" id="GO:0046872">
    <property type="term" value="F:metal ion binding"/>
    <property type="evidence" value="ECO:0007669"/>
    <property type="project" value="UniProtKB-KW"/>
</dbReference>
<comment type="caution">
    <text evidence="5">The sequence shown here is derived from an EMBL/GenBank/DDBJ whole genome shotgun (WGS) entry which is preliminary data.</text>
</comment>
<evidence type="ECO:0000256" key="3">
    <source>
        <dbReference type="ARBA" id="ARBA00023014"/>
    </source>
</evidence>
<dbReference type="Proteomes" id="UP000885750">
    <property type="component" value="Unassembled WGS sequence"/>
</dbReference>
<name>A0A7V2T077_LEUMU</name>
<proteinExistence type="predicted"/>
<feature type="domain" description="4Fe-4S ferredoxin-type" evidence="4">
    <location>
        <begin position="29"/>
        <end position="58"/>
    </location>
</feature>
<dbReference type="Gene3D" id="3.30.70.20">
    <property type="match status" value="1"/>
</dbReference>
<keyword evidence="2" id="KW-0408">Iron</keyword>
<keyword evidence="1" id="KW-0479">Metal-binding</keyword>
<dbReference type="GO" id="GO:0051536">
    <property type="term" value="F:iron-sulfur cluster binding"/>
    <property type="evidence" value="ECO:0007669"/>
    <property type="project" value="UniProtKB-KW"/>
</dbReference>
<evidence type="ECO:0000259" key="4">
    <source>
        <dbReference type="PROSITE" id="PS51379"/>
    </source>
</evidence>
<accession>A0A7V2T077</accession>
<dbReference type="Pfam" id="PF00037">
    <property type="entry name" value="Fer4"/>
    <property type="match status" value="1"/>
</dbReference>
<reference evidence="5" key="1">
    <citation type="journal article" date="2020" name="mSystems">
        <title>Genome- and Community-Level Interaction Insights into Carbon Utilization and Element Cycling Functions of Hydrothermarchaeota in Hydrothermal Sediment.</title>
        <authorList>
            <person name="Zhou Z."/>
            <person name="Liu Y."/>
            <person name="Xu W."/>
            <person name="Pan J."/>
            <person name="Luo Z.H."/>
            <person name="Li M."/>
        </authorList>
    </citation>
    <scope>NUCLEOTIDE SEQUENCE [LARGE SCALE GENOMIC DNA]</scope>
    <source>
        <strain evidence="5">HyVt-493</strain>
    </source>
</reference>
<dbReference type="InterPro" id="IPR017900">
    <property type="entry name" value="4Fe4S_Fe_S_CS"/>
</dbReference>
<dbReference type="SUPFAM" id="SSF54862">
    <property type="entry name" value="4Fe-4S ferredoxins"/>
    <property type="match status" value="1"/>
</dbReference>
<evidence type="ECO:0000313" key="5">
    <source>
        <dbReference type="EMBL" id="HFC92192.1"/>
    </source>
</evidence>
<protein>
    <submittedName>
        <fullName evidence="5">4Fe-4S dicluster domain-containing protein</fullName>
    </submittedName>
</protein>
<sequence length="63" mass="7042">LLIHNDLCHGCTLCYEKLQCPAIIQAADKKLQIDLSRCRRCTACLDVCPNNAIEVIESNVQNL</sequence>
<evidence type="ECO:0000256" key="2">
    <source>
        <dbReference type="ARBA" id="ARBA00023004"/>
    </source>
</evidence>
<organism evidence="5">
    <name type="scientific">Leucothrix mucor</name>
    <dbReference type="NCBI Taxonomy" id="45248"/>
    <lineage>
        <taxon>Bacteria</taxon>
        <taxon>Pseudomonadati</taxon>
        <taxon>Pseudomonadota</taxon>
        <taxon>Gammaproteobacteria</taxon>
        <taxon>Thiotrichales</taxon>
        <taxon>Thiotrichaceae</taxon>
        <taxon>Leucothrix</taxon>
    </lineage>
</organism>
<feature type="non-terminal residue" evidence="5">
    <location>
        <position position="1"/>
    </location>
</feature>
<dbReference type="InterPro" id="IPR017896">
    <property type="entry name" value="4Fe4S_Fe-S-bd"/>
</dbReference>
<dbReference type="EMBL" id="DRMS01000196">
    <property type="protein sequence ID" value="HFC92192.1"/>
    <property type="molecule type" value="Genomic_DNA"/>
</dbReference>
<dbReference type="PROSITE" id="PS00198">
    <property type="entry name" value="4FE4S_FER_1"/>
    <property type="match status" value="1"/>
</dbReference>
<keyword evidence="3" id="KW-0411">Iron-sulfur</keyword>
<gene>
    <name evidence="5" type="ORF">ENJ51_05200</name>
</gene>